<evidence type="ECO:0000313" key="2">
    <source>
        <dbReference type="Proteomes" id="UP001062846"/>
    </source>
</evidence>
<accession>A0ACC0M6E5</accession>
<reference evidence="1" key="1">
    <citation type="submission" date="2022-02" db="EMBL/GenBank/DDBJ databases">
        <title>Plant Genome Project.</title>
        <authorList>
            <person name="Zhang R.-G."/>
        </authorList>
    </citation>
    <scope>NUCLEOTIDE SEQUENCE</scope>
    <source>
        <strain evidence="1">AT1</strain>
    </source>
</reference>
<comment type="caution">
    <text evidence="1">The sequence shown here is derived from an EMBL/GenBank/DDBJ whole genome shotgun (WGS) entry which is preliminary data.</text>
</comment>
<organism evidence="1 2">
    <name type="scientific">Rhododendron molle</name>
    <name type="common">Chinese azalea</name>
    <name type="synonym">Azalea mollis</name>
    <dbReference type="NCBI Taxonomy" id="49168"/>
    <lineage>
        <taxon>Eukaryota</taxon>
        <taxon>Viridiplantae</taxon>
        <taxon>Streptophyta</taxon>
        <taxon>Embryophyta</taxon>
        <taxon>Tracheophyta</taxon>
        <taxon>Spermatophyta</taxon>
        <taxon>Magnoliopsida</taxon>
        <taxon>eudicotyledons</taxon>
        <taxon>Gunneridae</taxon>
        <taxon>Pentapetalae</taxon>
        <taxon>asterids</taxon>
        <taxon>Ericales</taxon>
        <taxon>Ericaceae</taxon>
        <taxon>Ericoideae</taxon>
        <taxon>Rhodoreae</taxon>
        <taxon>Rhododendron</taxon>
    </lineage>
</organism>
<protein>
    <submittedName>
        <fullName evidence="1">Uncharacterized protein</fullName>
    </submittedName>
</protein>
<evidence type="ECO:0000313" key="1">
    <source>
        <dbReference type="EMBL" id="KAI8536606.1"/>
    </source>
</evidence>
<name>A0ACC0M6E5_RHOML</name>
<dbReference type="EMBL" id="CM046397">
    <property type="protein sequence ID" value="KAI8536606.1"/>
    <property type="molecule type" value="Genomic_DNA"/>
</dbReference>
<gene>
    <name evidence="1" type="ORF">RHMOL_Rhmol10G0270700</name>
</gene>
<dbReference type="Proteomes" id="UP001062846">
    <property type="component" value="Chromosome 10"/>
</dbReference>
<sequence length="151" mass="17062">MKVRKCGMNPYIVFDSGNNIRASQFAGINSMVDFRPTEVNGKNRSQSYGEDLVSIESSGTSVPSHEVSGYIADTPDQEQYKIAEELQKTLIAGTKLGIKYNDTDVLSMKKMIDQEAKDLELLLRDNPFAPLRRNKHQRNESRVRQRSCSAF</sequence>
<proteinExistence type="predicted"/>
<keyword evidence="2" id="KW-1185">Reference proteome</keyword>